<gene>
    <name evidence="2" type="ORF">Pcinc_024244</name>
</gene>
<feature type="compositionally biased region" description="Basic and acidic residues" evidence="1">
    <location>
        <begin position="36"/>
        <end position="49"/>
    </location>
</feature>
<feature type="compositionally biased region" description="Polar residues" evidence="1">
    <location>
        <begin position="76"/>
        <end position="85"/>
    </location>
</feature>
<comment type="caution">
    <text evidence="2">The sequence shown here is derived from an EMBL/GenBank/DDBJ whole genome shotgun (WGS) entry which is preliminary data.</text>
</comment>
<dbReference type="AlphaFoldDB" id="A0AAE1KFL1"/>
<protein>
    <submittedName>
        <fullName evidence="2">Uncharacterized protein</fullName>
    </submittedName>
</protein>
<dbReference type="Proteomes" id="UP001286313">
    <property type="component" value="Unassembled WGS sequence"/>
</dbReference>
<reference evidence="2" key="1">
    <citation type="submission" date="2023-10" db="EMBL/GenBank/DDBJ databases">
        <title>Genome assemblies of two species of porcelain crab, Petrolisthes cinctipes and Petrolisthes manimaculis (Anomura: Porcellanidae).</title>
        <authorList>
            <person name="Angst P."/>
        </authorList>
    </citation>
    <scope>NUCLEOTIDE SEQUENCE</scope>
    <source>
        <strain evidence="2">PB745_01</strain>
        <tissue evidence="2">Gill</tissue>
    </source>
</reference>
<evidence type="ECO:0000313" key="3">
    <source>
        <dbReference type="Proteomes" id="UP001286313"/>
    </source>
</evidence>
<proteinExistence type="predicted"/>
<dbReference type="EMBL" id="JAWQEG010002651">
    <property type="protein sequence ID" value="KAK3870535.1"/>
    <property type="molecule type" value="Genomic_DNA"/>
</dbReference>
<feature type="region of interest" description="Disordered" evidence="1">
    <location>
        <begin position="31"/>
        <end position="117"/>
    </location>
</feature>
<feature type="compositionally biased region" description="Polar residues" evidence="1">
    <location>
        <begin position="54"/>
        <end position="66"/>
    </location>
</feature>
<evidence type="ECO:0000256" key="1">
    <source>
        <dbReference type="SAM" id="MobiDB-lite"/>
    </source>
</evidence>
<keyword evidence="3" id="KW-1185">Reference proteome</keyword>
<feature type="compositionally biased region" description="Low complexity" evidence="1">
    <location>
        <begin position="96"/>
        <end position="117"/>
    </location>
</feature>
<accession>A0AAE1KFL1</accession>
<organism evidence="2 3">
    <name type="scientific">Petrolisthes cinctipes</name>
    <name type="common">Flat porcelain crab</name>
    <dbReference type="NCBI Taxonomy" id="88211"/>
    <lineage>
        <taxon>Eukaryota</taxon>
        <taxon>Metazoa</taxon>
        <taxon>Ecdysozoa</taxon>
        <taxon>Arthropoda</taxon>
        <taxon>Crustacea</taxon>
        <taxon>Multicrustacea</taxon>
        <taxon>Malacostraca</taxon>
        <taxon>Eumalacostraca</taxon>
        <taxon>Eucarida</taxon>
        <taxon>Decapoda</taxon>
        <taxon>Pleocyemata</taxon>
        <taxon>Anomura</taxon>
        <taxon>Galatheoidea</taxon>
        <taxon>Porcellanidae</taxon>
        <taxon>Petrolisthes</taxon>
    </lineage>
</organism>
<sequence length="117" mass="12571">MLLTLNIPLSSHLLPPPLLFYSYLQVADSEGGAEGSEVRARGASRERISRSKQGKCQQEQAGNMSAGTGREHVSRNRQGTCQQGNILGGTDKEYISNKNNNSSSSSSMRSENGLTSP</sequence>
<name>A0AAE1KFL1_PETCI</name>
<evidence type="ECO:0000313" key="2">
    <source>
        <dbReference type="EMBL" id="KAK3870535.1"/>
    </source>
</evidence>